<gene>
    <name evidence="1" type="ORF">VNO78_05044</name>
</gene>
<evidence type="ECO:0000313" key="2">
    <source>
        <dbReference type="Proteomes" id="UP001386955"/>
    </source>
</evidence>
<comment type="caution">
    <text evidence="1">The sequence shown here is derived from an EMBL/GenBank/DDBJ whole genome shotgun (WGS) entry which is preliminary data.</text>
</comment>
<dbReference type="Proteomes" id="UP001386955">
    <property type="component" value="Unassembled WGS sequence"/>
</dbReference>
<name>A0AAN9ST87_PSOTE</name>
<accession>A0AAN9ST87</accession>
<dbReference type="AlphaFoldDB" id="A0AAN9ST87"/>
<proteinExistence type="predicted"/>
<protein>
    <submittedName>
        <fullName evidence="1">Uncharacterized protein</fullName>
    </submittedName>
</protein>
<sequence length="66" mass="7338">MNINVYARILVGVVHMIGSLSPCECYISIQIPVKCISLVFEYSNLIVLAFGFCGFRQIATVNINIK</sequence>
<evidence type="ECO:0000313" key="1">
    <source>
        <dbReference type="EMBL" id="KAK7404279.1"/>
    </source>
</evidence>
<organism evidence="1 2">
    <name type="scientific">Psophocarpus tetragonolobus</name>
    <name type="common">Winged bean</name>
    <name type="synonym">Dolichos tetragonolobus</name>
    <dbReference type="NCBI Taxonomy" id="3891"/>
    <lineage>
        <taxon>Eukaryota</taxon>
        <taxon>Viridiplantae</taxon>
        <taxon>Streptophyta</taxon>
        <taxon>Embryophyta</taxon>
        <taxon>Tracheophyta</taxon>
        <taxon>Spermatophyta</taxon>
        <taxon>Magnoliopsida</taxon>
        <taxon>eudicotyledons</taxon>
        <taxon>Gunneridae</taxon>
        <taxon>Pentapetalae</taxon>
        <taxon>rosids</taxon>
        <taxon>fabids</taxon>
        <taxon>Fabales</taxon>
        <taxon>Fabaceae</taxon>
        <taxon>Papilionoideae</taxon>
        <taxon>50 kb inversion clade</taxon>
        <taxon>NPAAA clade</taxon>
        <taxon>indigoferoid/millettioid clade</taxon>
        <taxon>Phaseoleae</taxon>
        <taxon>Psophocarpus</taxon>
    </lineage>
</organism>
<dbReference type="EMBL" id="JAYMYS010000002">
    <property type="protein sequence ID" value="KAK7404279.1"/>
    <property type="molecule type" value="Genomic_DNA"/>
</dbReference>
<reference evidence="1 2" key="1">
    <citation type="submission" date="2024-01" db="EMBL/GenBank/DDBJ databases">
        <title>The genomes of 5 underutilized Papilionoideae crops provide insights into root nodulation and disease resistanc.</title>
        <authorList>
            <person name="Jiang F."/>
        </authorList>
    </citation>
    <scope>NUCLEOTIDE SEQUENCE [LARGE SCALE GENOMIC DNA]</scope>
    <source>
        <strain evidence="1">DUOXIRENSHENG_FW03</strain>
        <tissue evidence="1">Leaves</tissue>
    </source>
</reference>
<keyword evidence="2" id="KW-1185">Reference proteome</keyword>